<reference evidence="1" key="1">
    <citation type="submission" date="2020-11" db="EMBL/GenBank/DDBJ databases">
        <authorList>
            <person name="Tran Van P."/>
        </authorList>
    </citation>
    <scope>NUCLEOTIDE SEQUENCE</scope>
</reference>
<sequence length="125" mass="14014">MQNIPPSELFQSKPVFFFPRSPAVEVHLLTRTIQGTNSNESGTSSDYDQSWICAIANLPSLQRRHVAIARLRHPSNMGSTCHEVRLFVLVLCPSKETGLRNLRKKKQGEKMKNSLEEVLLSAGNP</sequence>
<dbReference type="OrthoDB" id="1735926at2759"/>
<accession>A0A7R8W0J0</accession>
<dbReference type="AlphaFoldDB" id="A0A7R8W0J0"/>
<name>A0A7R8W0J0_9CRUS</name>
<proteinExistence type="predicted"/>
<evidence type="ECO:0000313" key="1">
    <source>
        <dbReference type="EMBL" id="CAD7222524.1"/>
    </source>
</evidence>
<protein>
    <submittedName>
        <fullName evidence="1">Uncharacterized protein</fullName>
    </submittedName>
</protein>
<gene>
    <name evidence="1" type="ORF">CTOB1V02_LOCUS526</name>
</gene>
<organism evidence="1">
    <name type="scientific">Cyprideis torosa</name>
    <dbReference type="NCBI Taxonomy" id="163714"/>
    <lineage>
        <taxon>Eukaryota</taxon>
        <taxon>Metazoa</taxon>
        <taxon>Ecdysozoa</taxon>
        <taxon>Arthropoda</taxon>
        <taxon>Crustacea</taxon>
        <taxon>Oligostraca</taxon>
        <taxon>Ostracoda</taxon>
        <taxon>Podocopa</taxon>
        <taxon>Podocopida</taxon>
        <taxon>Cytherocopina</taxon>
        <taxon>Cytheroidea</taxon>
        <taxon>Cytherideidae</taxon>
        <taxon>Cyprideis</taxon>
    </lineage>
</organism>
<dbReference type="EMBL" id="OB660068">
    <property type="protein sequence ID" value="CAD7222524.1"/>
    <property type="molecule type" value="Genomic_DNA"/>
</dbReference>